<organism evidence="1 2">
    <name type="scientific">Basidiobolus ranarum</name>
    <dbReference type="NCBI Taxonomy" id="34480"/>
    <lineage>
        <taxon>Eukaryota</taxon>
        <taxon>Fungi</taxon>
        <taxon>Fungi incertae sedis</taxon>
        <taxon>Zoopagomycota</taxon>
        <taxon>Entomophthoromycotina</taxon>
        <taxon>Basidiobolomycetes</taxon>
        <taxon>Basidiobolales</taxon>
        <taxon>Basidiobolaceae</taxon>
        <taxon>Basidiobolus</taxon>
    </lineage>
</organism>
<comment type="caution">
    <text evidence="1">The sequence shown here is derived from an EMBL/GenBank/DDBJ whole genome shotgun (WGS) entry which is preliminary data.</text>
</comment>
<feature type="non-terminal residue" evidence="1">
    <location>
        <position position="78"/>
    </location>
</feature>
<reference evidence="1 2" key="1">
    <citation type="submission" date="2023-04" db="EMBL/GenBank/DDBJ databases">
        <title>Genome of Basidiobolus ranarum AG-B5.</title>
        <authorList>
            <person name="Stajich J.E."/>
            <person name="Carter-House D."/>
            <person name="Gryganskyi A."/>
        </authorList>
    </citation>
    <scope>NUCLEOTIDE SEQUENCE [LARGE SCALE GENOMIC DNA]</scope>
    <source>
        <strain evidence="1 2">AG-B5</strain>
    </source>
</reference>
<dbReference type="EMBL" id="JASJQH010001876">
    <property type="protein sequence ID" value="KAK9760708.1"/>
    <property type="molecule type" value="Genomic_DNA"/>
</dbReference>
<proteinExistence type="predicted"/>
<sequence length="78" mass="8624">MAAPSKPSEAMIFYDIAMRPPVASTCSSPNPWKARLALNFKNIDYSTTWVPLPDITEVRRTLGLDACRQFGAGTEVYS</sequence>
<name>A0ABR2WGS5_9FUNG</name>
<keyword evidence="2" id="KW-1185">Reference proteome</keyword>
<accession>A0ABR2WGS5</accession>
<gene>
    <name evidence="1" type="ORF">K7432_014983</name>
</gene>
<evidence type="ECO:0008006" key="3">
    <source>
        <dbReference type="Google" id="ProtNLM"/>
    </source>
</evidence>
<dbReference type="Gene3D" id="3.40.30.10">
    <property type="entry name" value="Glutaredoxin"/>
    <property type="match status" value="1"/>
</dbReference>
<evidence type="ECO:0000313" key="2">
    <source>
        <dbReference type="Proteomes" id="UP001479436"/>
    </source>
</evidence>
<protein>
    <recommendedName>
        <fullName evidence="3">Ribulose-bisphosphate carboxylase</fullName>
    </recommendedName>
</protein>
<evidence type="ECO:0000313" key="1">
    <source>
        <dbReference type="EMBL" id="KAK9760708.1"/>
    </source>
</evidence>
<dbReference type="Proteomes" id="UP001479436">
    <property type="component" value="Unassembled WGS sequence"/>
</dbReference>